<gene>
    <name evidence="2" type="ORF">DFJ66_5482</name>
</gene>
<evidence type="ECO:0000313" key="3">
    <source>
        <dbReference type="Proteomes" id="UP000272729"/>
    </source>
</evidence>
<keyword evidence="1" id="KW-0812">Transmembrane</keyword>
<evidence type="ECO:0000256" key="1">
    <source>
        <dbReference type="SAM" id="Phobius"/>
    </source>
</evidence>
<evidence type="ECO:0000313" key="2">
    <source>
        <dbReference type="EMBL" id="RKT72174.1"/>
    </source>
</evidence>
<keyword evidence="1" id="KW-1133">Transmembrane helix</keyword>
<dbReference type="AlphaFoldDB" id="A0A495XHD4"/>
<proteinExistence type="predicted"/>
<feature type="transmembrane region" description="Helical" evidence="1">
    <location>
        <begin position="46"/>
        <end position="65"/>
    </location>
</feature>
<reference evidence="2 3" key="1">
    <citation type="submission" date="2018-10" db="EMBL/GenBank/DDBJ databases">
        <title>Sequencing the genomes of 1000 actinobacteria strains.</title>
        <authorList>
            <person name="Klenk H.-P."/>
        </authorList>
    </citation>
    <scope>NUCLEOTIDE SEQUENCE [LARGE SCALE GENOMIC DNA]</scope>
    <source>
        <strain evidence="2 3">DSM 43911</strain>
    </source>
</reference>
<dbReference type="EMBL" id="RBXR01000001">
    <property type="protein sequence ID" value="RKT72174.1"/>
    <property type="molecule type" value="Genomic_DNA"/>
</dbReference>
<accession>A0A495XHD4</accession>
<dbReference type="RefSeq" id="WP_121225011.1">
    <property type="nucleotide sequence ID" value="NZ_JBIUBA010000017.1"/>
</dbReference>
<protein>
    <submittedName>
        <fullName evidence="2">Uncharacterized protein</fullName>
    </submittedName>
</protein>
<feature type="transmembrane region" description="Helical" evidence="1">
    <location>
        <begin position="20"/>
        <end position="39"/>
    </location>
</feature>
<keyword evidence="3" id="KW-1185">Reference proteome</keyword>
<name>A0A495XHD4_9PSEU</name>
<keyword evidence="1" id="KW-0472">Membrane</keyword>
<comment type="caution">
    <text evidence="2">The sequence shown here is derived from an EMBL/GenBank/DDBJ whole genome shotgun (WGS) entry which is preliminary data.</text>
</comment>
<dbReference type="Proteomes" id="UP000272729">
    <property type="component" value="Unassembled WGS sequence"/>
</dbReference>
<organism evidence="2 3">
    <name type="scientific">Saccharothrix variisporea</name>
    <dbReference type="NCBI Taxonomy" id="543527"/>
    <lineage>
        <taxon>Bacteria</taxon>
        <taxon>Bacillati</taxon>
        <taxon>Actinomycetota</taxon>
        <taxon>Actinomycetes</taxon>
        <taxon>Pseudonocardiales</taxon>
        <taxon>Pseudonocardiaceae</taxon>
        <taxon>Saccharothrix</taxon>
    </lineage>
</organism>
<sequence length="218" mass="23235">MVADTAAVVALSKEGATTVAMVLSATALIVSTCLVVFYLRRHQSKVAALCAVVALLGSGVLGFTVRGRPTDFAEECKASGVIFEPRRDQQVRSEDARTLAVKGDVKGRVCNGETLWPYVRLVSQSGNSTYFQQDGPCTIDVQAGSFQCPYLGITSGPGTRADLQVYLADSTLTRVLTNNRVRHAQRSTPAPNGERDVVTSSQPPAAKLMAETSILIKS</sequence>